<dbReference type="Proteomes" id="UP000445696">
    <property type="component" value="Unassembled WGS sequence"/>
</dbReference>
<organism evidence="1 2">
    <name type="scientific">Sneathiella chungangensis</name>
    <dbReference type="NCBI Taxonomy" id="1418234"/>
    <lineage>
        <taxon>Bacteria</taxon>
        <taxon>Pseudomonadati</taxon>
        <taxon>Pseudomonadota</taxon>
        <taxon>Alphaproteobacteria</taxon>
        <taxon>Sneathiellales</taxon>
        <taxon>Sneathiellaceae</taxon>
        <taxon>Sneathiella</taxon>
    </lineage>
</organism>
<dbReference type="RefSeq" id="WP_161339790.1">
    <property type="nucleotide sequence ID" value="NZ_JBHSDG010000003.1"/>
</dbReference>
<reference evidence="1 2" key="1">
    <citation type="journal article" date="2014" name="Int. J. Syst. Evol. Microbiol.">
        <title>Sneathiella chungangensis sp. nov., isolated from a marine sand, and emended description of the genus Sneathiella.</title>
        <authorList>
            <person name="Siamphan C."/>
            <person name="Kim H."/>
            <person name="Lee J.S."/>
            <person name="Kim W."/>
        </authorList>
    </citation>
    <scope>NUCLEOTIDE SEQUENCE [LARGE SCALE GENOMIC DNA]</scope>
    <source>
        <strain evidence="1 2">KCTC 32476</strain>
    </source>
</reference>
<proteinExistence type="predicted"/>
<comment type="caution">
    <text evidence="1">The sequence shown here is derived from an EMBL/GenBank/DDBJ whole genome shotgun (WGS) entry which is preliminary data.</text>
</comment>
<gene>
    <name evidence="1" type="ORF">GQF03_13315</name>
</gene>
<evidence type="ECO:0000313" key="1">
    <source>
        <dbReference type="EMBL" id="MZR23310.1"/>
    </source>
</evidence>
<evidence type="ECO:0000313" key="2">
    <source>
        <dbReference type="Proteomes" id="UP000445696"/>
    </source>
</evidence>
<dbReference type="OrthoDB" id="9920947at2"/>
<accession>A0A845MIR4</accession>
<dbReference type="AlphaFoldDB" id="A0A845MIR4"/>
<keyword evidence="2" id="KW-1185">Reference proteome</keyword>
<dbReference type="EMBL" id="WTVA01000015">
    <property type="protein sequence ID" value="MZR23310.1"/>
    <property type="molecule type" value="Genomic_DNA"/>
</dbReference>
<sequence length="106" mass="11354">MIELEIAGDPGLSFSGDCSITIGKLPEKRYRIQGEAPAKYWLPGDAIRCSLAKTGISGRLIARISRHGVVEIQQATIPPLRWVGIASSGPWGEAKGTASAARPLWQ</sequence>
<name>A0A845MIR4_9PROT</name>
<protein>
    <submittedName>
        <fullName evidence="1">Uncharacterized protein</fullName>
    </submittedName>
</protein>